<protein>
    <recommendedName>
        <fullName evidence="3">AAA family ATPase</fullName>
    </recommendedName>
</protein>
<dbReference type="AlphaFoldDB" id="A0A848B218"/>
<keyword evidence="2" id="KW-1185">Reference proteome</keyword>
<reference evidence="1 2" key="1">
    <citation type="submission" date="2020-04" db="EMBL/GenBank/DDBJ databases">
        <authorList>
            <person name="Hitch T.C.A."/>
            <person name="Wylensek D."/>
            <person name="Clavel T."/>
        </authorList>
    </citation>
    <scope>NUCLEOTIDE SEQUENCE [LARGE SCALE GENOMIC DNA]</scope>
    <source>
        <strain evidence="1 2">PG-130-P53-12</strain>
    </source>
</reference>
<dbReference type="EMBL" id="JABAFA010000001">
    <property type="protein sequence ID" value="NMD97923.1"/>
    <property type="molecule type" value="Genomic_DNA"/>
</dbReference>
<proteinExistence type="predicted"/>
<sequence>MRIAIVGVCASGKTTLVAGLRAAGYDAYNVAQEHSCIHDFWNKHHPDVLVMIDATLPAIHKRRLVYWGEDRLAVQHKRLADARAHADLYIQTDALDADAVREKVIAFLKTQQDASATEPAH</sequence>
<dbReference type="RefSeq" id="WP_019542651.1">
    <property type="nucleotide sequence ID" value="NZ_JABAFA010000001.1"/>
</dbReference>
<evidence type="ECO:0008006" key="3">
    <source>
        <dbReference type="Google" id="ProtNLM"/>
    </source>
</evidence>
<gene>
    <name evidence="1" type="ORF">HF878_00285</name>
</gene>
<organism evidence="1 2">
    <name type="scientific">Selenomonas bovis</name>
    <dbReference type="NCBI Taxonomy" id="416586"/>
    <lineage>
        <taxon>Bacteria</taxon>
        <taxon>Bacillati</taxon>
        <taxon>Bacillota</taxon>
        <taxon>Negativicutes</taxon>
        <taxon>Selenomonadales</taxon>
        <taxon>Selenomonadaceae</taxon>
        <taxon>Selenomonas</taxon>
    </lineage>
</organism>
<comment type="caution">
    <text evidence="1">The sequence shown here is derived from an EMBL/GenBank/DDBJ whole genome shotgun (WGS) entry which is preliminary data.</text>
</comment>
<evidence type="ECO:0000313" key="1">
    <source>
        <dbReference type="EMBL" id="NMD97923.1"/>
    </source>
</evidence>
<evidence type="ECO:0000313" key="2">
    <source>
        <dbReference type="Proteomes" id="UP000543804"/>
    </source>
</evidence>
<dbReference type="InterPro" id="IPR027417">
    <property type="entry name" value="P-loop_NTPase"/>
</dbReference>
<name>A0A848B218_9FIRM</name>
<dbReference type="SUPFAM" id="SSF52540">
    <property type="entry name" value="P-loop containing nucleoside triphosphate hydrolases"/>
    <property type="match status" value="1"/>
</dbReference>
<dbReference type="Proteomes" id="UP000543804">
    <property type="component" value="Unassembled WGS sequence"/>
</dbReference>
<accession>A0A848B218</accession>